<accession>A0A0B0EB28</accession>
<protein>
    <recommendedName>
        <fullName evidence="4">ABC transporter permease component</fullName>
    </recommendedName>
</protein>
<dbReference type="InterPro" id="IPR010390">
    <property type="entry name" value="ABC-2_transporter-like"/>
</dbReference>
<name>A0A0B0EB28_9BACT</name>
<sequence length="266" mass="30481">MNPKLFLKFVSVSFQKQVTYRFDCFVGIVNGFLYVFIFTSLWKALYSQFDTTVHNGYTLTAIVTYAVMVMAVRISFTMDDSIIYRKVMDGSIAIELVRPTSFFFMNLAENVGNSLFHTMARTAPIVIISIFLFDVSIPFEVIRFLLFVVSCIVGYILVSMMNFIVGLFAFWFIEIFPFLLFKYAFYTFFSGGIVPIDFFPEFLKPLVKLLPFQYMLYFPTTILIGRASLAEAQSIIMAQLIWIVIMGVICSFMWGAGKKKLIIQGG</sequence>
<feature type="transmembrane region" description="Helical" evidence="1">
    <location>
        <begin position="20"/>
        <end position="45"/>
    </location>
</feature>
<dbReference type="Pfam" id="PF06182">
    <property type="entry name" value="ABC2_membrane_6"/>
    <property type="match status" value="1"/>
</dbReference>
<evidence type="ECO:0000313" key="2">
    <source>
        <dbReference type="EMBL" id="KHE90492.1"/>
    </source>
</evidence>
<gene>
    <name evidence="2" type="ORF">SCABRO_03760</name>
</gene>
<dbReference type="EMBL" id="JRYO01000259">
    <property type="protein sequence ID" value="KHE90492.1"/>
    <property type="molecule type" value="Genomic_DNA"/>
</dbReference>
<feature type="transmembrane region" description="Helical" evidence="1">
    <location>
        <begin position="57"/>
        <end position="76"/>
    </location>
</feature>
<evidence type="ECO:0000313" key="3">
    <source>
        <dbReference type="Proteomes" id="UP000030652"/>
    </source>
</evidence>
<evidence type="ECO:0008006" key="4">
    <source>
        <dbReference type="Google" id="ProtNLM"/>
    </source>
</evidence>
<keyword evidence="1" id="KW-0812">Transmembrane</keyword>
<dbReference type="AlphaFoldDB" id="A0A0B0EB28"/>
<comment type="caution">
    <text evidence="2">The sequence shown here is derived from an EMBL/GenBank/DDBJ whole genome shotgun (WGS) entry which is preliminary data.</text>
</comment>
<dbReference type="PANTHER" id="PTHR36832">
    <property type="entry name" value="SLR1174 PROTEIN-RELATED"/>
    <property type="match status" value="1"/>
</dbReference>
<proteinExistence type="predicted"/>
<feature type="transmembrane region" description="Helical" evidence="1">
    <location>
        <begin position="145"/>
        <end position="173"/>
    </location>
</feature>
<feature type="transmembrane region" description="Helical" evidence="1">
    <location>
        <begin position="235"/>
        <end position="256"/>
    </location>
</feature>
<keyword evidence="1" id="KW-1133">Transmembrane helix</keyword>
<organism evidence="2 3">
    <name type="scientific">Candidatus Scalindua brodae</name>
    <dbReference type="NCBI Taxonomy" id="237368"/>
    <lineage>
        <taxon>Bacteria</taxon>
        <taxon>Pseudomonadati</taxon>
        <taxon>Planctomycetota</taxon>
        <taxon>Candidatus Brocadiia</taxon>
        <taxon>Candidatus Brocadiales</taxon>
        <taxon>Candidatus Scalinduaceae</taxon>
        <taxon>Candidatus Scalindua</taxon>
    </lineage>
</organism>
<dbReference type="eggNOG" id="COG4587">
    <property type="taxonomic scope" value="Bacteria"/>
</dbReference>
<dbReference type="PANTHER" id="PTHR36832:SF1">
    <property type="entry name" value="SLR1174 PROTEIN"/>
    <property type="match status" value="1"/>
</dbReference>
<dbReference type="Proteomes" id="UP000030652">
    <property type="component" value="Unassembled WGS sequence"/>
</dbReference>
<keyword evidence="1" id="KW-0472">Membrane</keyword>
<evidence type="ECO:0000256" key="1">
    <source>
        <dbReference type="SAM" id="Phobius"/>
    </source>
</evidence>
<feature type="transmembrane region" description="Helical" evidence="1">
    <location>
        <begin position="179"/>
        <end position="199"/>
    </location>
</feature>
<reference evidence="2 3" key="1">
    <citation type="submission" date="2014-10" db="EMBL/GenBank/DDBJ databases">
        <title>Draft genome of anammox bacterium scalindua brodae, obtained using differential coverage binning of sequence data from two enrichment reactors.</title>
        <authorList>
            <person name="Speth D.R."/>
            <person name="Russ L."/>
            <person name="Kartal B."/>
            <person name="Op den Camp H.J."/>
            <person name="Dutilh B.E."/>
            <person name="Jetten M.S."/>
        </authorList>
    </citation>
    <scope>NUCLEOTIDE SEQUENCE [LARGE SCALE GENOMIC DNA]</scope>
    <source>
        <strain evidence="2">RU1</strain>
    </source>
</reference>